<evidence type="ECO:0000256" key="4">
    <source>
        <dbReference type="ARBA" id="ARBA00023316"/>
    </source>
</evidence>
<keyword evidence="7" id="KW-0732">Signal</keyword>
<dbReference type="SUPFAM" id="SSF50685">
    <property type="entry name" value="Barwin-like endoglucanases"/>
    <property type="match status" value="1"/>
</dbReference>
<feature type="signal peptide" evidence="7">
    <location>
        <begin position="1"/>
        <end position="26"/>
    </location>
</feature>
<dbReference type="Gene3D" id="2.40.240.50">
    <property type="entry name" value="Barwin-like endoglucanases"/>
    <property type="match status" value="1"/>
</dbReference>
<dbReference type="EC" id="4.2.2.n1" evidence="2"/>
<evidence type="ECO:0000256" key="3">
    <source>
        <dbReference type="ARBA" id="ARBA00023239"/>
    </source>
</evidence>
<comment type="caution">
    <text evidence="9">The sequence shown here is derived from an EMBL/GenBank/DDBJ whole genome shotgun (WGS) entry which is preliminary data.</text>
</comment>
<dbReference type="RefSeq" id="WP_265965003.1">
    <property type="nucleotide sequence ID" value="NZ_JAPEVI010000003.1"/>
</dbReference>
<protein>
    <recommendedName>
        <fullName evidence="2">peptidoglycan lytic exotransglycosylase</fullName>
        <ecNumber evidence="2">4.2.2.n1</ecNumber>
    </recommendedName>
    <alternativeName>
        <fullName evidence="5">Murein hydrolase A</fullName>
    </alternativeName>
</protein>
<dbReference type="Pfam" id="PF06725">
    <property type="entry name" value="3D"/>
    <property type="match status" value="1"/>
</dbReference>
<evidence type="ECO:0000256" key="1">
    <source>
        <dbReference type="ARBA" id="ARBA00001420"/>
    </source>
</evidence>
<comment type="catalytic activity">
    <reaction evidence="1">
        <text>Exolytic cleavage of the (1-&gt;4)-beta-glycosidic linkage between N-acetylmuramic acid (MurNAc) and N-acetylglucosamine (GlcNAc) residues in peptidoglycan, from either the reducing or the non-reducing ends of the peptidoglycan chains, with concomitant formation of a 1,6-anhydrobond in the MurNAc residue.</text>
        <dbReference type="EC" id="4.2.2.n1"/>
    </reaction>
</comment>
<evidence type="ECO:0000313" key="9">
    <source>
        <dbReference type="EMBL" id="MCX2724750.1"/>
    </source>
</evidence>
<dbReference type="PIRSF" id="PIRSF019422">
    <property type="entry name" value="MltA"/>
    <property type="match status" value="1"/>
</dbReference>
<keyword evidence="3" id="KW-0456">Lyase</keyword>
<dbReference type="PANTHER" id="PTHR30124:SF0">
    <property type="entry name" value="MEMBRANE-BOUND LYTIC MUREIN TRANSGLYCOSYLASE A"/>
    <property type="match status" value="1"/>
</dbReference>
<organism evidence="9 10">
    <name type="scientific">Roseibium salinum</name>
    <dbReference type="NCBI Taxonomy" id="1604349"/>
    <lineage>
        <taxon>Bacteria</taxon>
        <taxon>Pseudomonadati</taxon>
        <taxon>Pseudomonadota</taxon>
        <taxon>Alphaproteobacteria</taxon>
        <taxon>Hyphomicrobiales</taxon>
        <taxon>Stappiaceae</taxon>
        <taxon>Roseibium</taxon>
    </lineage>
</organism>
<dbReference type="CDD" id="cd14668">
    <property type="entry name" value="mlta_B"/>
    <property type="match status" value="1"/>
</dbReference>
<reference evidence="9 10" key="1">
    <citation type="journal article" date="2016" name="Int. J. Syst. Evol. Microbiol.">
        <title>Labrenzia salina sp. nov., isolated from the rhizosphere of the halophyte Arthrocnemum macrostachyum.</title>
        <authorList>
            <person name="Camacho M."/>
            <person name="Redondo-Gomez S."/>
            <person name="Rodriguez-Llorente I."/>
            <person name="Rohde M."/>
            <person name="Sproer C."/>
            <person name="Schumann P."/>
            <person name="Klenk H.P."/>
            <person name="Montero-Calasanz M.D.C."/>
        </authorList>
    </citation>
    <scope>NUCLEOTIDE SEQUENCE [LARGE SCALE GENOMIC DNA]</scope>
    <source>
        <strain evidence="9 10">DSM 29163</strain>
    </source>
</reference>
<evidence type="ECO:0000256" key="7">
    <source>
        <dbReference type="SAM" id="SignalP"/>
    </source>
</evidence>
<evidence type="ECO:0000256" key="5">
    <source>
        <dbReference type="ARBA" id="ARBA00030918"/>
    </source>
</evidence>
<dbReference type="Pfam" id="PF03562">
    <property type="entry name" value="MltA"/>
    <property type="match status" value="1"/>
</dbReference>
<dbReference type="Gene3D" id="2.40.40.10">
    <property type="entry name" value="RlpA-like domain"/>
    <property type="match status" value="1"/>
</dbReference>
<proteinExistence type="predicted"/>
<dbReference type="InterPro" id="IPR026044">
    <property type="entry name" value="MltA"/>
</dbReference>
<evidence type="ECO:0000313" key="10">
    <source>
        <dbReference type="Proteomes" id="UP001300261"/>
    </source>
</evidence>
<dbReference type="SMART" id="SM00925">
    <property type="entry name" value="MltA"/>
    <property type="match status" value="1"/>
</dbReference>
<dbReference type="EMBL" id="JAPEVI010000003">
    <property type="protein sequence ID" value="MCX2724750.1"/>
    <property type="molecule type" value="Genomic_DNA"/>
</dbReference>
<dbReference type="CDD" id="cd14485">
    <property type="entry name" value="mltA_like_LT_A"/>
    <property type="match status" value="1"/>
</dbReference>
<dbReference type="InterPro" id="IPR005300">
    <property type="entry name" value="MltA_B"/>
</dbReference>
<dbReference type="Proteomes" id="UP001300261">
    <property type="component" value="Unassembled WGS sequence"/>
</dbReference>
<evidence type="ECO:0000256" key="6">
    <source>
        <dbReference type="SAM" id="MobiDB-lite"/>
    </source>
</evidence>
<dbReference type="InterPro" id="IPR010611">
    <property type="entry name" value="3D_dom"/>
</dbReference>
<evidence type="ECO:0000256" key="2">
    <source>
        <dbReference type="ARBA" id="ARBA00012587"/>
    </source>
</evidence>
<accession>A0ABT3R6M2</accession>
<keyword evidence="4" id="KW-0961">Cell wall biogenesis/degradation</keyword>
<dbReference type="InterPro" id="IPR036908">
    <property type="entry name" value="RlpA-like_sf"/>
</dbReference>
<name>A0ABT3R6M2_9HYPH</name>
<evidence type="ECO:0000259" key="8">
    <source>
        <dbReference type="SMART" id="SM00925"/>
    </source>
</evidence>
<dbReference type="PANTHER" id="PTHR30124">
    <property type="entry name" value="MEMBRANE-BOUND LYTIC MUREIN TRANSGLYCOSYLASE A"/>
    <property type="match status" value="1"/>
</dbReference>
<feature type="region of interest" description="Disordered" evidence="6">
    <location>
        <begin position="162"/>
        <end position="182"/>
    </location>
</feature>
<gene>
    <name evidence="9" type="ORF">ON753_20650</name>
</gene>
<sequence>MPRKGRTKRSPLAALFAVFQKGAAYAAPLFIAGAATAMQQGPQFPEHFEQVSYARLADWERDDHSAALAGFLRFCGNPGANRDGPAGLQVPRSSLRQLCLTAELFRNERPAGARDFFETHFTPFRITERGFVTGYFEPEVAASRTKTAAFQVPLHKKPAGLETVTEDNRPGDWPDGLSHGRRTSERLTQLPDRAAIMDGALDGEGLELVWLADPVDAFFIHVQGSARLRLADGSVMRVGYAGKSGHPYTGIGRLLVDRGEGTPDDFTMAGLRRWLAEHPDQRDALLKENRSYIFFREVTETGPDQGPIGAAGVPLTPGRSLAVDPRHLPYGALIYVTSSFADPEDGGRTFARLMLAEDTGSAIRGPARGDIFIGSGQAAGDVAGDIHHQAAFTVLVPNLMLPAATAVTD</sequence>
<feature type="domain" description="Lytic transglycosylase MltA" evidence="8">
    <location>
        <begin position="139"/>
        <end position="296"/>
    </location>
</feature>
<keyword evidence="10" id="KW-1185">Reference proteome</keyword>
<feature type="chain" id="PRO_5047176181" description="peptidoglycan lytic exotransglycosylase" evidence="7">
    <location>
        <begin position="27"/>
        <end position="409"/>
    </location>
</feature>